<dbReference type="Gene3D" id="2.70.98.10">
    <property type="match status" value="1"/>
</dbReference>
<gene>
    <name evidence="1" type="ORF">IAB02_09930</name>
</gene>
<dbReference type="Proteomes" id="UP000824072">
    <property type="component" value="Unassembled WGS sequence"/>
</dbReference>
<sequence length="276" mass="30587">MRKLIIAKDGVMAVILPDFGGMVAELSVDGAHVLRMRYENLGLANVLTGGVPVLFPFVSRCENDEAALRGGVYTMPMHGFAKDTAFTVARAWESGCEVRLEANAATREVYPYDFALSLRYEIEGRALKTTMRVENRDDAPLPFAAGYHPYFLTPDRAAATFTMGLRSYWDYLRLDADGHPAVCQRTGDVLLRDAYDAVFFDGDADAEICCPEMGYRARVVCGRDFPVLTICTTQDGASCVEPWQARPGAVQRPKECLWLQPGEAGEYVYAIEVEKL</sequence>
<dbReference type="InterPro" id="IPR014718">
    <property type="entry name" value="GH-type_carb-bd"/>
</dbReference>
<dbReference type="EMBL" id="DVMU01000209">
    <property type="protein sequence ID" value="HIU34872.1"/>
    <property type="molecule type" value="Genomic_DNA"/>
</dbReference>
<organism evidence="1 2">
    <name type="scientific">Candidatus Pullichristensenella excrementigallinarum</name>
    <dbReference type="NCBI Taxonomy" id="2840907"/>
    <lineage>
        <taxon>Bacteria</taxon>
        <taxon>Bacillati</taxon>
        <taxon>Bacillota</taxon>
        <taxon>Clostridia</taxon>
        <taxon>Candidatus Pullichristensenella</taxon>
    </lineage>
</organism>
<evidence type="ECO:0000313" key="1">
    <source>
        <dbReference type="EMBL" id="HIU34872.1"/>
    </source>
</evidence>
<comment type="caution">
    <text evidence="1">The sequence shown here is derived from an EMBL/GenBank/DDBJ whole genome shotgun (WGS) entry which is preliminary data.</text>
</comment>
<dbReference type="GO" id="GO:0005975">
    <property type="term" value="P:carbohydrate metabolic process"/>
    <property type="evidence" value="ECO:0007669"/>
    <property type="project" value="InterPro"/>
</dbReference>
<evidence type="ECO:0000313" key="2">
    <source>
        <dbReference type="Proteomes" id="UP000824072"/>
    </source>
</evidence>
<dbReference type="InterPro" id="IPR008183">
    <property type="entry name" value="Aldose_1/G6P_1-epimerase"/>
</dbReference>
<dbReference type="GO" id="GO:0030246">
    <property type="term" value="F:carbohydrate binding"/>
    <property type="evidence" value="ECO:0007669"/>
    <property type="project" value="InterPro"/>
</dbReference>
<dbReference type="Pfam" id="PF01263">
    <property type="entry name" value="Aldose_epim"/>
    <property type="match status" value="1"/>
</dbReference>
<dbReference type="PANTHER" id="PTHR11122">
    <property type="entry name" value="APOSPORY-ASSOCIATED PROTEIN C-RELATED"/>
    <property type="match status" value="1"/>
</dbReference>
<dbReference type="SUPFAM" id="SSF74650">
    <property type="entry name" value="Galactose mutarotase-like"/>
    <property type="match status" value="1"/>
</dbReference>
<reference evidence="1" key="1">
    <citation type="submission" date="2020-10" db="EMBL/GenBank/DDBJ databases">
        <authorList>
            <person name="Gilroy R."/>
        </authorList>
    </citation>
    <scope>NUCLEOTIDE SEQUENCE</scope>
    <source>
        <strain evidence="1">ChiHcec3-11533</strain>
    </source>
</reference>
<reference evidence="1" key="2">
    <citation type="journal article" date="2021" name="PeerJ">
        <title>Extensive microbial diversity within the chicken gut microbiome revealed by metagenomics and culture.</title>
        <authorList>
            <person name="Gilroy R."/>
            <person name="Ravi A."/>
            <person name="Getino M."/>
            <person name="Pursley I."/>
            <person name="Horton D.L."/>
            <person name="Alikhan N.F."/>
            <person name="Baker D."/>
            <person name="Gharbi K."/>
            <person name="Hall N."/>
            <person name="Watson M."/>
            <person name="Adriaenssens E.M."/>
            <person name="Foster-Nyarko E."/>
            <person name="Jarju S."/>
            <person name="Secka A."/>
            <person name="Antonio M."/>
            <person name="Oren A."/>
            <person name="Chaudhuri R.R."/>
            <person name="La Ragione R."/>
            <person name="Hildebrand F."/>
            <person name="Pallen M.J."/>
        </authorList>
    </citation>
    <scope>NUCLEOTIDE SEQUENCE</scope>
    <source>
        <strain evidence="1">ChiHcec3-11533</strain>
    </source>
</reference>
<dbReference type="GO" id="GO:0016853">
    <property type="term" value="F:isomerase activity"/>
    <property type="evidence" value="ECO:0007669"/>
    <property type="project" value="InterPro"/>
</dbReference>
<protein>
    <recommendedName>
        <fullName evidence="3">Aldose 1-epimerase</fullName>
    </recommendedName>
</protein>
<accession>A0A9D1LDN7</accession>
<dbReference type="InterPro" id="IPR011013">
    <property type="entry name" value="Gal_mutarotase_sf_dom"/>
</dbReference>
<name>A0A9D1LDN7_9FIRM</name>
<dbReference type="PANTHER" id="PTHR11122:SF13">
    <property type="entry name" value="GLUCOSE-6-PHOSPHATE 1-EPIMERASE"/>
    <property type="match status" value="1"/>
</dbReference>
<proteinExistence type="predicted"/>
<evidence type="ECO:0008006" key="3">
    <source>
        <dbReference type="Google" id="ProtNLM"/>
    </source>
</evidence>
<dbReference type="AlphaFoldDB" id="A0A9D1LDN7"/>